<evidence type="ECO:0000313" key="5">
    <source>
        <dbReference type="EMBL" id="OIO13346.1"/>
    </source>
</evidence>
<accession>A0A1J4TND8</accession>
<evidence type="ECO:0000259" key="4">
    <source>
        <dbReference type="Pfam" id="PF19077"/>
    </source>
</evidence>
<feature type="compositionally biased region" description="Low complexity" evidence="1">
    <location>
        <begin position="423"/>
        <end position="453"/>
    </location>
</feature>
<feature type="domain" description="Fibronectin type-III" evidence="3">
    <location>
        <begin position="42"/>
        <end position="115"/>
    </location>
</feature>
<evidence type="ECO:0000313" key="6">
    <source>
        <dbReference type="Proteomes" id="UP000183120"/>
    </source>
</evidence>
<dbReference type="InterPro" id="IPR044016">
    <property type="entry name" value="Big_13"/>
</dbReference>
<dbReference type="AlphaFoldDB" id="A0A1J4TND8"/>
<dbReference type="Pfam" id="PF00041">
    <property type="entry name" value="fn3"/>
    <property type="match status" value="1"/>
</dbReference>
<comment type="caution">
    <text evidence="5">The sequence shown here is derived from an EMBL/GenBank/DDBJ whole genome shotgun (WGS) entry which is preliminary data.</text>
</comment>
<keyword evidence="2" id="KW-1133">Transmembrane helix</keyword>
<sequence>MYRKSKKIPSLIVFLFIIIGIISVLYFDERTKALIFPSKLNPQSLDIHFTNITDSSFTISWFTSNGTIGTAEISDGSTKSKFLDNLDSDNISRKRKTHYITTRNLKENTNYTVKISDGDNYCIDNSNCSSYTIKTTNKLLTSFEMSPARGIIVDKDGFPISGAIVYLIVSDSLPLSNITDSSGLWVVPFNNLRANNHLDRPNLSDNDIIQLFAKASDSEIATGVIDVKSIRQNLVIPDIKIGNSYNFIDLIAKKDLLASSMNQRILGVKTQLDGNPNTFSQQTDTYTNPSLDILFPKHDDDFTPDDKPRLRGIGKPGSSLLITVNSSTPQTGSVIVAADGTWVWRPTQALEPGIHYISIQGYDENGKTITIKRKFIVLKSGESVLGESTPSASLTPSPSPTISTITPTLSPTVNPSPTPVISITPTPTSISTPTTTLTSTPSQTPTSIPTPTSQNAPRTGNTTSTMVLIVGSASLLLVGIKLLLFS</sequence>
<protein>
    <submittedName>
        <fullName evidence="5">Uncharacterized protein</fullName>
    </submittedName>
</protein>
<dbReference type="InterPro" id="IPR003961">
    <property type="entry name" value="FN3_dom"/>
</dbReference>
<evidence type="ECO:0000256" key="1">
    <source>
        <dbReference type="SAM" id="MobiDB-lite"/>
    </source>
</evidence>
<keyword evidence="2" id="KW-0472">Membrane</keyword>
<reference evidence="5 6" key="1">
    <citation type="journal article" date="2016" name="Environ. Microbiol.">
        <title>Genomic resolution of a cold subsurface aquifer community provides metabolic insights for novel microbes adapted to high CO concentrations.</title>
        <authorList>
            <person name="Probst A.J."/>
            <person name="Castelle C.J."/>
            <person name="Singh A."/>
            <person name="Brown C.T."/>
            <person name="Anantharaman K."/>
            <person name="Sharon I."/>
            <person name="Hug L.A."/>
            <person name="Burstein D."/>
            <person name="Emerson J.B."/>
            <person name="Thomas B.C."/>
            <person name="Banfield J.F."/>
        </authorList>
    </citation>
    <scope>NUCLEOTIDE SEQUENCE [LARGE SCALE GENOMIC DNA]</scope>
    <source>
        <strain evidence="5">CG1_02_37_22</strain>
    </source>
</reference>
<feature type="transmembrane region" description="Helical" evidence="2">
    <location>
        <begin position="465"/>
        <end position="484"/>
    </location>
</feature>
<keyword evidence="2" id="KW-0812">Transmembrane</keyword>
<dbReference type="InterPro" id="IPR013783">
    <property type="entry name" value="Ig-like_fold"/>
</dbReference>
<name>A0A1J4TND8_9BACT</name>
<feature type="region of interest" description="Disordered" evidence="1">
    <location>
        <begin position="423"/>
        <end position="460"/>
    </location>
</feature>
<dbReference type="STRING" id="1805209.AUJ73_03940"/>
<gene>
    <name evidence="5" type="ORF">AUJ73_03940</name>
</gene>
<dbReference type="Pfam" id="PF19077">
    <property type="entry name" value="Big_13"/>
    <property type="match status" value="1"/>
</dbReference>
<dbReference type="Proteomes" id="UP000183120">
    <property type="component" value="Unassembled WGS sequence"/>
</dbReference>
<proteinExistence type="predicted"/>
<dbReference type="EMBL" id="MNUY01000061">
    <property type="protein sequence ID" value="OIO13346.1"/>
    <property type="molecule type" value="Genomic_DNA"/>
</dbReference>
<evidence type="ECO:0000259" key="3">
    <source>
        <dbReference type="Pfam" id="PF00041"/>
    </source>
</evidence>
<dbReference type="Gene3D" id="2.60.40.10">
    <property type="entry name" value="Immunoglobulins"/>
    <property type="match status" value="2"/>
</dbReference>
<feature type="transmembrane region" description="Helical" evidence="2">
    <location>
        <begin position="7"/>
        <end position="27"/>
    </location>
</feature>
<organism evidence="5 6">
    <name type="scientific">Candidatus Gottesmanbacteria bacterium CG1_02_37_22</name>
    <dbReference type="NCBI Taxonomy" id="1805209"/>
    <lineage>
        <taxon>Bacteria</taxon>
        <taxon>Candidatus Gottesmaniibacteriota</taxon>
    </lineage>
</organism>
<evidence type="ECO:0000256" key="2">
    <source>
        <dbReference type="SAM" id="Phobius"/>
    </source>
</evidence>
<feature type="domain" description="Bacterial Ig-like" evidence="4">
    <location>
        <begin position="298"/>
        <end position="370"/>
    </location>
</feature>